<keyword evidence="5 7" id="KW-1133">Transmembrane helix</keyword>
<keyword evidence="6 7" id="KW-0472">Membrane</keyword>
<comment type="subcellular location">
    <subcellularLocation>
        <location evidence="1 7">Cell membrane</location>
        <topology evidence="1 7">Multi-pass membrane protein</topology>
    </subcellularLocation>
</comment>
<keyword evidence="4 7" id="KW-0812">Transmembrane</keyword>
<gene>
    <name evidence="9" type="ORF">GNE07_20260</name>
</gene>
<organism evidence="9 10">
    <name type="scientific">Hungatella hathewayi</name>
    <dbReference type="NCBI Taxonomy" id="154046"/>
    <lineage>
        <taxon>Bacteria</taxon>
        <taxon>Bacillati</taxon>
        <taxon>Bacillota</taxon>
        <taxon>Clostridia</taxon>
        <taxon>Lachnospirales</taxon>
        <taxon>Lachnospiraceae</taxon>
        <taxon>Hungatella</taxon>
    </lineage>
</organism>
<keyword evidence="2 7" id="KW-0813">Transport</keyword>
<evidence type="ECO:0000256" key="6">
    <source>
        <dbReference type="ARBA" id="ARBA00023136"/>
    </source>
</evidence>
<dbReference type="CDD" id="cd06261">
    <property type="entry name" value="TM_PBP2"/>
    <property type="match status" value="1"/>
</dbReference>
<reference evidence="9 10" key="1">
    <citation type="submission" date="2019-09" db="EMBL/GenBank/DDBJ databases">
        <title>Draft genome sequencing of Hungatella hathewayi 123Y-2.</title>
        <authorList>
            <person name="Lv Q."/>
            <person name="Li S."/>
        </authorList>
    </citation>
    <scope>NUCLEOTIDE SEQUENCE [LARGE SCALE GENOMIC DNA]</scope>
    <source>
        <strain evidence="9 10">123Y-2</strain>
    </source>
</reference>
<name>A0AAW9WJG5_9FIRM</name>
<dbReference type="Proteomes" id="UP000434223">
    <property type="component" value="Unassembled WGS sequence"/>
</dbReference>
<dbReference type="InterPro" id="IPR035906">
    <property type="entry name" value="MetI-like_sf"/>
</dbReference>
<evidence type="ECO:0000256" key="2">
    <source>
        <dbReference type="ARBA" id="ARBA00022448"/>
    </source>
</evidence>
<dbReference type="InterPro" id="IPR000515">
    <property type="entry name" value="MetI-like"/>
</dbReference>
<dbReference type="SUPFAM" id="SSF161098">
    <property type="entry name" value="MetI-like"/>
    <property type="match status" value="1"/>
</dbReference>
<dbReference type="GO" id="GO:0055085">
    <property type="term" value="P:transmembrane transport"/>
    <property type="evidence" value="ECO:0007669"/>
    <property type="project" value="InterPro"/>
</dbReference>
<evidence type="ECO:0000256" key="5">
    <source>
        <dbReference type="ARBA" id="ARBA00022989"/>
    </source>
</evidence>
<dbReference type="PANTHER" id="PTHR30193">
    <property type="entry name" value="ABC TRANSPORTER PERMEASE PROTEIN"/>
    <property type="match status" value="1"/>
</dbReference>
<feature type="transmembrane region" description="Helical" evidence="7">
    <location>
        <begin position="105"/>
        <end position="126"/>
    </location>
</feature>
<dbReference type="PANTHER" id="PTHR30193:SF37">
    <property type="entry name" value="INNER MEMBRANE ABC TRANSPORTER PERMEASE PROTEIN YCJO"/>
    <property type="match status" value="1"/>
</dbReference>
<dbReference type="InterPro" id="IPR051393">
    <property type="entry name" value="ABC_transporter_permease"/>
</dbReference>
<proteinExistence type="inferred from homology"/>
<evidence type="ECO:0000256" key="3">
    <source>
        <dbReference type="ARBA" id="ARBA00022475"/>
    </source>
</evidence>
<dbReference type="GO" id="GO:0005886">
    <property type="term" value="C:plasma membrane"/>
    <property type="evidence" value="ECO:0007669"/>
    <property type="project" value="UniProtKB-SubCell"/>
</dbReference>
<protein>
    <submittedName>
        <fullName evidence="9">ABC transporter permease subunit</fullName>
    </submittedName>
</protein>
<comment type="caution">
    <text evidence="9">The sequence shown here is derived from an EMBL/GenBank/DDBJ whole genome shotgun (WGS) entry which is preliminary data.</text>
</comment>
<keyword evidence="3" id="KW-1003">Cell membrane</keyword>
<evidence type="ECO:0000256" key="1">
    <source>
        <dbReference type="ARBA" id="ARBA00004651"/>
    </source>
</evidence>
<evidence type="ECO:0000313" key="10">
    <source>
        <dbReference type="Proteomes" id="UP000434223"/>
    </source>
</evidence>
<evidence type="ECO:0000313" key="9">
    <source>
        <dbReference type="EMBL" id="MUB65359.1"/>
    </source>
</evidence>
<evidence type="ECO:0000256" key="4">
    <source>
        <dbReference type="ARBA" id="ARBA00022692"/>
    </source>
</evidence>
<dbReference type="PROSITE" id="PS50928">
    <property type="entry name" value="ABC_TM1"/>
    <property type="match status" value="1"/>
</dbReference>
<dbReference type="EMBL" id="WNME01000015">
    <property type="protein sequence ID" value="MUB65359.1"/>
    <property type="molecule type" value="Genomic_DNA"/>
</dbReference>
<evidence type="ECO:0000256" key="7">
    <source>
        <dbReference type="RuleBase" id="RU363032"/>
    </source>
</evidence>
<feature type="domain" description="ABC transmembrane type-1" evidence="8">
    <location>
        <begin position="101"/>
        <end position="317"/>
    </location>
</feature>
<feature type="transmembrane region" description="Helical" evidence="7">
    <location>
        <begin position="138"/>
        <end position="160"/>
    </location>
</feature>
<evidence type="ECO:0000259" key="8">
    <source>
        <dbReference type="PROSITE" id="PS50928"/>
    </source>
</evidence>
<feature type="transmembrane region" description="Helical" evidence="7">
    <location>
        <begin position="185"/>
        <end position="207"/>
    </location>
</feature>
<dbReference type="AlphaFoldDB" id="A0AAW9WJG5"/>
<accession>A0AAW9WJG5</accession>
<comment type="similarity">
    <text evidence="7">Belongs to the binding-protein-dependent transport system permease family.</text>
</comment>
<feature type="transmembrane region" description="Helical" evidence="7">
    <location>
        <begin position="39"/>
        <end position="59"/>
    </location>
</feature>
<dbReference type="Pfam" id="PF00528">
    <property type="entry name" value="BPD_transp_1"/>
    <property type="match status" value="1"/>
</dbReference>
<dbReference type="Gene3D" id="1.10.3720.10">
    <property type="entry name" value="MetI-like"/>
    <property type="match status" value="1"/>
</dbReference>
<feature type="transmembrane region" description="Helical" evidence="7">
    <location>
        <begin position="296"/>
        <end position="316"/>
    </location>
</feature>
<sequence length="327" mass="37048">MVCGETVRYSIFIPFFRKRGAIVSKKTEKRREKIPRNEMITGWLFMLPAAVCWILWFVVPFVQSVYISFFDYSYTKPDEKAFIGIQNYLQMFQDPKFFLSLKNTILFVAVTVPVMTVFSLLLAVILNQKFRARGAFRTIYFVPYTLAPVAVATVFMYLFVKDGAVTSALAGLGFKNTTWYADVKYAMPFIGTMFIWQQVGFYMIYYLSGLQTISNQVYEAAAIDGADGWKQFRYVTFPLLKPTTYLVVTYSIIQAFQIFDQISAVTSASGGLGSPAGATNTLLTYFYLNSFKYYKVGYGSAIAVVLFLLILMVSLVQKKLTGGDAME</sequence>